<name>A0A0A9UAI5_ARUDO</name>
<organism evidence="1">
    <name type="scientific">Arundo donax</name>
    <name type="common">Giant reed</name>
    <name type="synonym">Donax arundinaceus</name>
    <dbReference type="NCBI Taxonomy" id="35708"/>
    <lineage>
        <taxon>Eukaryota</taxon>
        <taxon>Viridiplantae</taxon>
        <taxon>Streptophyta</taxon>
        <taxon>Embryophyta</taxon>
        <taxon>Tracheophyta</taxon>
        <taxon>Spermatophyta</taxon>
        <taxon>Magnoliopsida</taxon>
        <taxon>Liliopsida</taxon>
        <taxon>Poales</taxon>
        <taxon>Poaceae</taxon>
        <taxon>PACMAD clade</taxon>
        <taxon>Arundinoideae</taxon>
        <taxon>Arundineae</taxon>
        <taxon>Arundo</taxon>
    </lineage>
</organism>
<evidence type="ECO:0000313" key="1">
    <source>
        <dbReference type="EMBL" id="JAD16411.1"/>
    </source>
</evidence>
<accession>A0A0A9UAI5</accession>
<dbReference type="AlphaFoldDB" id="A0A0A9UAI5"/>
<dbReference type="EMBL" id="GBRH01281484">
    <property type="protein sequence ID" value="JAD16411.1"/>
    <property type="molecule type" value="Transcribed_RNA"/>
</dbReference>
<reference evidence="1" key="2">
    <citation type="journal article" date="2015" name="Data Brief">
        <title>Shoot transcriptome of the giant reed, Arundo donax.</title>
        <authorList>
            <person name="Barrero R.A."/>
            <person name="Guerrero F.D."/>
            <person name="Moolhuijzen P."/>
            <person name="Goolsby J.A."/>
            <person name="Tidwell J."/>
            <person name="Bellgard S.E."/>
            <person name="Bellgard M.I."/>
        </authorList>
    </citation>
    <scope>NUCLEOTIDE SEQUENCE</scope>
    <source>
        <tissue evidence="1">Shoot tissue taken approximately 20 cm above the soil surface</tissue>
    </source>
</reference>
<protein>
    <submittedName>
        <fullName evidence="1">Uncharacterized protein</fullName>
    </submittedName>
</protein>
<proteinExistence type="predicted"/>
<sequence>MIFLPSTRSYTCWFRNNRRYQFFIYFFCVVWFQILNIHQYDDKTLLQICIETGCHGHMVQESKCDHHPSRLA</sequence>
<reference evidence="1" key="1">
    <citation type="submission" date="2014-09" db="EMBL/GenBank/DDBJ databases">
        <authorList>
            <person name="Magalhaes I.L.F."/>
            <person name="Oliveira U."/>
            <person name="Santos F.R."/>
            <person name="Vidigal T.H.D.A."/>
            <person name="Brescovit A.D."/>
            <person name="Santos A.J."/>
        </authorList>
    </citation>
    <scope>NUCLEOTIDE SEQUENCE</scope>
    <source>
        <tissue evidence="1">Shoot tissue taken approximately 20 cm above the soil surface</tissue>
    </source>
</reference>